<dbReference type="InterPro" id="IPR014977">
    <property type="entry name" value="WRC_dom"/>
</dbReference>
<evidence type="ECO:0000313" key="6">
    <source>
        <dbReference type="Proteomes" id="UP001346149"/>
    </source>
</evidence>
<feature type="domain" description="WRC" evidence="4">
    <location>
        <begin position="141"/>
        <end position="185"/>
    </location>
</feature>
<comment type="caution">
    <text evidence="2">Lacks conserved residue(s) required for the propagation of feature annotation.</text>
</comment>
<dbReference type="PANTHER" id="PTHR34680">
    <property type="entry name" value="EXPRESSED PROTEIN"/>
    <property type="match status" value="1"/>
</dbReference>
<gene>
    <name evidence="5" type="ORF">SAY86_011958</name>
</gene>
<reference evidence="5 6" key="1">
    <citation type="journal article" date="2023" name="Hortic Res">
        <title>Pangenome of water caltrop reveals structural variations and asymmetric subgenome divergence after allopolyploidization.</title>
        <authorList>
            <person name="Zhang X."/>
            <person name="Chen Y."/>
            <person name="Wang L."/>
            <person name="Yuan Y."/>
            <person name="Fang M."/>
            <person name="Shi L."/>
            <person name="Lu R."/>
            <person name="Comes H.P."/>
            <person name="Ma Y."/>
            <person name="Chen Y."/>
            <person name="Huang G."/>
            <person name="Zhou Y."/>
            <person name="Zheng Z."/>
            <person name="Qiu Y."/>
        </authorList>
    </citation>
    <scope>NUCLEOTIDE SEQUENCE [LARGE SCALE GENOMIC DNA]</scope>
    <source>
        <strain evidence="5">F231</strain>
    </source>
</reference>
<feature type="region of interest" description="Disordered" evidence="3">
    <location>
        <begin position="51"/>
        <end position="126"/>
    </location>
</feature>
<keyword evidence="6" id="KW-1185">Reference proteome</keyword>
<feature type="compositionally biased region" description="Acidic residues" evidence="3">
    <location>
        <begin position="326"/>
        <end position="336"/>
    </location>
</feature>
<evidence type="ECO:0000256" key="3">
    <source>
        <dbReference type="SAM" id="MobiDB-lite"/>
    </source>
</evidence>
<comment type="caution">
    <text evidence="5">The sequence shown here is derived from an EMBL/GenBank/DDBJ whole genome shotgun (WGS) entry which is preliminary data.</text>
</comment>
<protein>
    <recommendedName>
        <fullName evidence="4">WRC domain-containing protein</fullName>
    </recommendedName>
</protein>
<keyword evidence="1" id="KW-0539">Nucleus</keyword>
<feature type="compositionally biased region" description="Basic residues" evidence="3">
    <location>
        <begin position="342"/>
        <end position="360"/>
    </location>
</feature>
<name>A0AAN7LZ53_TRANT</name>
<feature type="region of interest" description="Disordered" evidence="3">
    <location>
        <begin position="286"/>
        <end position="305"/>
    </location>
</feature>
<dbReference type="EMBL" id="JAXQNO010000007">
    <property type="protein sequence ID" value="KAK4793964.1"/>
    <property type="molecule type" value="Genomic_DNA"/>
</dbReference>
<feature type="region of interest" description="Disordered" evidence="3">
    <location>
        <begin position="210"/>
        <end position="240"/>
    </location>
</feature>
<evidence type="ECO:0000313" key="5">
    <source>
        <dbReference type="EMBL" id="KAK4793964.1"/>
    </source>
</evidence>
<evidence type="ECO:0000256" key="1">
    <source>
        <dbReference type="ARBA" id="ARBA00023242"/>
    </source>
</evidence>
<dbReference type="PROSITE" id="PS51667">
    <property type="entry name" value="WRC"/>
    <property type="match status" value="1"/>
</dbReference>
<feature type="compositionally biased region" description="Basic and acidic residues" evidence="3">
    <location>
        <begin position="114"/>
        <end position="126"/>
    </location>
</feature>
<feature type="compositionally biased region" description="Polar residues" evidence="3">
    <location>
        <begin position="79"/>
        <end position="88"/>
    </location>
</feature>
<evidence type="ECO:0000256" key="2">
    <source>
        <dbReference type="PROSITE-ProRule" id="PRU01002"/>
    </source>
</evidence>
<feature type="compositionally biased region" description="Basic residues" evidence="3">
    <location>
        <begin position="218"/>
        <end position="231"/>
    </location>
</feature>
<feature type="region of interest" description="Disordered" evidence="3">
    <location>
        <begin position="326"/>
        <end position="360"/>
    </location>
</feature>
<sequence>MRIRKNAKLSFLFGHSVPSSPAASSQSHVCQLNQSPWDVISFSHDSSFPPTTMSSTTTFHPDDDDHHLYNNHQPDRSDSLTLNASFGNSPGPVYRNWKEEGAPDDNTHEDDNDNDNHGNDDYYYKKDNAGGEVALGVGLIRRRGSCCRKTNGKGWQCSREAKQGHYLCEYHYLKKSHQAADISIRKNNINMFSEGRFDSTSELPALAITAASSSSSIKKSRPSGRRGRPPKKAPLSKSSMTEAMNSNQFYYYYSGFGPSWGRRRAVKSCSGGGPTDHEEEDYRVDAMEEENSSGRSSGTLPPLAHHQMGGQVEVEIDYSTMAYDMDEEDEEEELINEESGRGGRKRMRKPVKARSLKSLM</sequence>
<accession>A0AAN7LZ53</accession>
<dbReference type="Proteomes" id="UP001346149">
    <property type="component" value="Unassembled WGS sequence"/>
</dbReference>
<dbReference type="AlphaFoldDB" id="A0AAN7LZ53"/>
<dbReference type="Pfam" id="PF08879">
    <property type="entry name" value="WRC"/>
    <property type="match status" value="1"/>
</dbReference>
<feature type="compositionally biased region" description="Basic and acidic residues" evidence="3">
    <location>
        <begin position="60"/>
        <end position="78"/>
    </location>
</feature>
<organism evidence="5 6">
    <name type="scientific">Trapa natans</name>
    <name type="common">Water chestnut</name>
    <dbReference type="NCBI Taxonomy" id="22666"/>
    <lineage>
        <taxon>Eukaryota</taxon>
        <taxon>Viridiplantae</taxon>
        <taxon>Streptophyta</taxon>
        <taxon>Embryophyta</taxon>
        <taxon>Tracheophyta</taxon>
        <taxon>Spermatophyta</taxon>
        <taxon>Magnoliopsida</taxon>
        <taxon>eudicotyledons</taxon>
        <taxon>Gunneridae</taxon>
        <taxon>Pentapetalae</taxon>
        <taxon>rosids</taxon>
        <taxon>malvids</taxon>
        <taxon>Myrtales</taxon>
        <taxon>Lythraceae</taxon>
        <taxon>Trapa</taxon>
    </lineage>
</organism>
<proteinExistence type="predicted"/>
<evidence type="ECO:0000259" key="4">
    <source>
        <dbReference type="PROSITE" id="PS51667"/>
    </source>
</evidence>
<dbReference type="PANTHER" id="PTHR34680:SF3">
    <property type="entry name" value="EXPRESSED PROTEIN"/>
    <property type="match status" value="1"/>
</dbReference>